<evidence type="ECO:0000313" key="2">
    <source>
        <dbReference type="EMBL" id="KIY97425.1"/>
    </source>
</evidence>
<dbReference type="PANTHER" id="PTHR45980">
    <property type="match status" value="1"/>
</dbReference>
<dbReference type="EMBL" id="KK102577">
    <property type="protein sequence ID" value="KIY97425.1"/>
    <property type="molecule type" value="Genomic_DNA"/>
</dbReference>
<dbReference type="PANTHER" id="PTHR45980:SF18">
    <property type="entry name" value="PROTEASE DO-LIKE 9"/>
    <property type="match status" value="1"/>
</dbReference>
<dbReference type="STRING" id="145388.A0A0D2MS91"/>
<dbReference type="InterPro" id="IPR009003">
    <property type="entry name" value="Peptidase_S1_PA"/>
</dbReference>
<feature type="region of interest" description="Disordered" evidence="1">
    <location>
        <begin position="1"/>
        <end position="20"/>
    </location>
</feature>
<proteinExistence type="predicted"/>
<keyword evidence="3" id="KW-1185">Reference proteome</keyword>
<protein>
    <submittedName>
        <fullName evidence="2">Uncharacterized protein</fullName>
    </submittedName>
</protein>
<gene>
    <name evidence="2" type="ORF">MNEG_10537</name>
</gene>
<dbReference type="AlphaFoldDB" id="A0A0D2MS91"/>
<feature type="non-terminal residue" evidence="2">
    <location>
        <position position="1"/>
    </location>
</feature>
<sequence>GRLAAAPRASWEGSSRRSMEEEVLQPDDVGALIDDDAAAAAAAARGAAAAGAAAVAVPMRAAKRDWALRSVIKVFVVKVDPSYAQPWQKLPQRSSNGSAFVLDVDRRLVITNAHVDAACLVGPRRTGPAEGPSATACRQAPAARACVANATTVYVRRPGDPKKTKATIACLAKQCDLALLTVADDSFWEGLRALTFVSETPELQSPVLVAGYPVGGDSLSITKGIVSRVCMTRYSQVTRALRHT</sequence>
<dbReference type="RefSeq" id="XP_013896445.1">
    <property type="nucleotide sequence ID" value="XM_014040991.1"/>
</dbReference>
<reference evidence="2 3" key="1">
    <citation type="journal article" date="2013" name="BMC Genomics">
        <title>Reconstruction of the lipid metabolism for the microalga Monoraphidium neglectum from its genome sequence reveals characteristics suitable for biofuel production.</title>
        <authorList>
            <person name="Bogen C."/>
            <person name="Al-Dilaimi A."/>
            <person name="Albersmeier A."/>
            <person name="Wichmann J."/>
            <person name="Grundmann M."/>
            <person name="Rupp O."/>
            <person name="Lauersen K.J."/>
            <person name="Blifernez-Klassen O."/>
            <person name="Kalinowski J."/>
            <person name="Goesmann A."/>
            <person name="Mussgnug J.H."/>
            <person name="Kruse O."/>
        </authorList>
    </citation>
    <scope>NUCLEOTIDE SEQUENCE [LARGE SCALE GENOMIC DNA]</scope>
    <source>
        <strain evidence="2 3">SAG 48.87</strain>
    </source>
</reference>
<dbReference type="Gene3D" id="2.40.10.120">
    <property type="match status" value="1"/>
</dbReference>
<evidence type="ECO:0000256" key="1">
    <source>
        <dbReference type="SAM" id="MobiDB-lite"/>
    </source>
</evidence>
<dbReference type="SUPFAM" id="SSF50494">
    <property type="entry name" value="Trypsin-like serine proteases"/>
    <property type="match status" value="1"/>
</dbReference>
<evidence type="ECO:0000313" key="3">
    <source>
        <dbReference type="Proteomes" id="UP000054498"/>
    </source>
</evidence>
<dbReference type="Pfam" id="PF13365">
    <property type="entry name" value="Trypsin_2"/>
    <property type="match status" value="1"/>
</dbReference>
<accession>A0A0D2MS91</accession>
<dbReference type="GeneID" id="25727709"/>
<dbReference type="KEGG" id="mng:MNEG_10537"/>
<organism evidence="2 3">
    <name type="scientific">Monoraphidium neglectum</name>
    <dbReference type="NCBI Taxonomy" id="145388"/>
    <lineage>
        <taxon>Eukaryota</taxon>
        <taxon>Viridiplantae</taxon>
        <taxon>Chlorophyta</taxon>
        <taxon>core chlorophytes</taxon>
        <taxon>Chlorophyceae</taxon>
        <taxon>CS clade</taxon>
        <taxon>Sphaeropleales</taxon>
        <taxon>Selenastraceae</taxon>
        <taxon>Monoraphidium</taxon>
    </lineage>
</organism>
<dbReference type="GO" id="GO:0004252">
    <property type="term" value="F:serine-type endopeptidase activity"/>
    <property type="evidence" value="ECO:0007669"/>
    <property type="project" value="TreeGrafter"/>
</dbReference>
<name>A0A0D2MS91_9CHLO</name>
<dbReference type="Proteomes" id="UP000054498">
    <property type="component" value="Unassembled WGS sequence"/>
</dbReference>
<dbReference type="OrthoDB" id="4217619at2759"/>